<feature type="transmembrane region" description="Helical" evidence="1">
    <location>
        <begin position="7"/>
        <end position="27"/>
    </location>
</feature>
<sequence>MIKERNIAVSIILSIVTCGIYYFYWIAALSNESSIYLGEEPSGGLEVLFTLLTCNIYGIYWGYKMGQKLYDVQARTSNTPSDDSMLYLLLNLFQFPIVSLAIMQSKLNAVASRNPQF</sequence>
<keyword evidence="1" id="KW-0812">Transmembrane</keyword>
<evidence type="ECO:0000313" key="4">
    <source>
        <dbReference type="Proteomes" id="UP000002730"/>
    </source>
</evidence>
<accession>D9SKZ0</accession>
<dbReference type="OrthoDB" id="192868at2"/>
<dbReference type="Proteomes" id="UP000002730">
    <property type="component" value="Chromosome"/>
</dbReference>
<dbReference type="HOGENOM" id="CLU_094908_2_1_9"/>
<proteinExistence type="predicted"/>
<evidence type="ECO:0000313" key="3">
    <source>
        <dbReference type="EMBL" id="ADL53562.1"/>
    </source>
</evidence>
<evidence type="ECO:0000259" key="2">
    <source>
        <dbReference type="Pfam" id="PF14018"/>
    </source>
</evidence>
<protein>
    <recommendedName>
        <fullName evidence="2">DUF4234 domain-containing protein</fullName>
    </recommendedName>
</protein>
<feature type="transmembrane region" description="Helical" evidence="1">
    <location>
        <begin position="84"/>
        <end position="103"/>
    </location>
</feature>
<organism evidence="3 4">
    <name type="scientific">Clostridium cellulovorans (strain ATCC 35296 / DSM 3052 / OCM 3 / 743B)</name>
    <dbReference type="NCBI Taxonomy" id="573061"/>
    <lineage>
        <taxon>Bacteria</taxon>
        <taxon>Bacillati</taxon>
        <taxon>Bacillota</taxon>
        <taxon>Clostridia</taxon>
        <taxon>Eubacteriales</taxon>
        <taxon>Clostridiaceae</taxon>
        <taxon>Clostridium</taxon>
    </lineage>
</organism>
<keyword evidence="1" id="KW-1133">Transmembrane helix</keyword>
<dbReference type="InterPro" id="IPR025328">
    <property type="entry name" value="DUF4234"/>
</dbReference>
<dbReference type="STRING" id="573061.Clocel_3896"/>
<dbReference type="RefSeq" id="WP_010073903.1">
    <property type="nucleotide sequence ID" value="NC_014393.1"/>
</dbReference>
<dbReference type="AlphaFoldDB" id="D9SKZ0"/>
<feature type="transmembrane region" description="Helical" evidence="1">
    <location>
        <begin position="47"/>
        <end position="63"/>
    </location>
</feature>
<reference evidence="3 4" key="1">
    <citation type="submission" date="2010-08" db="EMBL/GenBank/DDBJ databases">
        <title>Complete sequence of Clostridium cellulovorans 743B.</title>
        <authorList>
            <consortium name="US DOE Joint Genome Institute"/>
            <person name="Lucas S."/>
            <person name="Copeland A."/>
            <person name="Lapidus A."/>
            <person name="Cheng J.-F."/>
            <person name="Bruce D."/>
            <person name="Goodwin L."/>
            <person name="Pitluck S."/>
            <person name="Chertkov O."/>
            <person name="Detter J.C."/>
            <person name="Han C."/>
            <person name="Tapia R."/>
            <person name="Land M."/>
            <person name="Hauser L."/>
            <person name="Chang Y.-J."/>
            <person name="Jeffries C."/>
            <person name="Kyrpides N."/>
            <person name="Ivanova N."/>
            <person name="Mikhailova N."/>
            <person name="Hemme C.L."/>
            <person name="Woyke T."/>
        </authorList>
    </citation>
    <scope>NUCLEOTIDE SEQUENCE [LARGE SCALE GENOMIC DNA]</scope>
    <source>
        <strain evidence="4">ATCC 35296 / DSM 3052 / OCM 3 / 743B</strain>
    </source>
</reference>
<feature type="domain" description="DUF4234" evidence="2">
    <location>
        <begin position="5"/>
        <end position="70"/>
    </location>
</feature>
<dbReference type="eggNOG" id="COG4640">
    <property type="taxonomic scope" value="Bacteria"/>
</dbReference>
<dbReference type="EMBL" id="CP002160">
    <property type="protein sequence ID" value="ADL53562.1"/>
    <property type="molecule type" value="Genomic_DNA"/>
</dbReference>
<keyword evidence="4" id="KW-1185">Reference proteome</keyword>
<dbReference type="Pfam" id="PF14018">
    <property type="entry name" value="DUF4234"/>
    <property type="match status" value="1"/>
</dbReference>
<keyword evidence="1" id="KW-0472">Membrane</keyword>
<dbReference type="KEGG" id="ccb:Clocel_3896"/>
<name>D9SKZ0_CLOC7</name>
<gene>
    <name evidence="3" type="ordered locus">Clocel_3896</name>
</gene>
<evidence type="ECO:0000256" key="1">
    <source>
        <dbReference type="SAM" id="Phobius"/>
    </source>
</evidence>